<dbReference type="GO" id="GO:0005634">
    <property type="term" value="C:nucleus"/>
    <property type="evidence" value="ECO:0007669"/>
    <property type="project" value="UniProtKB-SubCell"/>
</dbReference>
<dbReference type="PANTHER" id="PTHR44042:SF15">
    <property type="entry name" value="DUPLICATED HOMEODOMAIN-LIKE SUPERFAMILY PROTEIN"/>
    <property type="match status" value="1"/>
</dbReference>
<dbReference type="HOGENOM" id="CLU_2626962_0_0_1"/>
<evidence type="ECO:0000313" key="5">
    <source>
        <dbReference type="EMBL" id="EOY17088.1"/>
    </source>
</evidence>
<evidence type="ECO:0000256" key="4">
    <source>
        <dbReference type="ARBA" id="ARBA00023242"/>
    </source>
</evidence>
<dbReference type="AlphaFoldDB" id="A0A061FJJ9"/>
<proteinExistence type="predicted"/>
<evidence type="ECO:0000256" key="1">
    <source>
        <dbReference type="ARBA" id="ARBA00004123"/>
    </source>
</evidence>
<organism evidence="5 6">
    <name type="scientific">Theobroma cacao</name>
    <name type="common">Cacao</name>
    <name type="synonym">Cocoa</name>
    <dbReference type="NCBI Taxonomy" id="3641"/>
    <lineage>
        <taxon>Eukaryota</taxon>
        <taxon>Viridiplantae</taxon>
        <taxon>Streptophyta</taxon>
        <taxon>Embryophyta</taxon>
        <taxon>Tracheophyta</taxon>
        <taxon>Spermatophyta</taxon>
        <taxon>Magnoliopsida</taxon>
        <taxon>eudicotyledons</taxon>
        <taxon>Gunneridae</taxon>
        <taxon>Pentapetalae</taxon>
        <taxon>rosids</taxon>
        <taxon>malvids</taxon>
        <taxon>Malvales</taxon>
        <taxon>Malvaceae</taxon>
        <taxon>Byttnerioideae</taxon>
        <taxon>Theobroma</taxon>
    </lineage>
</organism>
<keyword evidence="3" id="KW-0804">Transcription</keyword>
<name>A0A061FJJ9_THECC</name>
<dbReference type="InParanoid" id="A0A061FJJ9"/>
<dbReference type="InterPro" id="IPR006447">
    <property type="entry name" value="Myb_dom_plants"/>
</dbReference>
<keyword evidence="4" id="KW-0539">Nucleus</keyword>
<dbReference type="GO" id="GO:0003677">
    <property type="term" value="F:DNA binding"/>
    <property type="evidence" value="ECO:0007669"/>
    <property type="project" value="InterPro"/>
</dbReference>
<protein>
    <recommendedName>
        <fullName evidence="7">HTH myb-type domain-containing protein</fullName>
    </recommendedName>
</protein>
<dbReference type="eggNOG" id="KOG0724">
    <property type="taxonomic scope" value="Eukaryota"/>
</dbReference>
<dbReference type="Proteomes" id="UP000026915">
    <property type="component" value="Chromosome 8"/>
</dbReference>
<reference evidence="5 6" key="1">
    <citation type="journal article" date="2013" name="Genome Biol.">
        <title>The genome sequence of the most widely cultivated cacao type and its use to identify candidate genes regulating pod color.</title>
        <authorList>
            <person name="Motamayor J.C."/>
            <person name="Mockaitis K."/>
            <person name="Schmutz J."/>
            <person name="Haiminen N."/>
            <person name="Iii D.L."/>
            <person name="Cornejo O."/>
            <person name="Findley S.D."/>
            <person name="Zheng P."/>
            <person name="Utro F."/>
            <person name="Royaert S."/>
            <person name="Saski C."/>
            <person name="Jenkins J."/>
            <person name="Podicheti R."/>
            <person name="Zhao M."/>
            <person name="Scheffler B.E."/>
            <person name="Stack J.C."/>
            <person name="Feltus F.A."/>
            <person name="Mustiga G.M."/>
            <person name="Amores F."/>
            <person name="Phillips W."/>
            <person name="Marelli J.P."/>
            <person name="May G.D."/>
            <person name="Shapiro H."/>
            <person name="Ma J."/>
            <person name="Bustamante C.D."/>
            <person name="Schnell R.J."/>
            <person name="Main D."/>
            <person name="Gilbert D."/>
            <person name="Parida L."/>
            <person name="Kuhn D.N."/>
        </authorList>
    </citation>
    <scope>NUCLEOTIDE SEQUENCE [LARGE SCALE GENOMIC DNA]</scope>
    <source>
        <strain evidence="6">cv. Matina 1-6</strain>
    </source>
</reference>
<gene>
    <name evidence="5" type="ORF">TCM_036265</name>
</gene>
<dbReference type="Gramene" id="EOY17088">
    <property type="protein sequence ID" value="EOY17088"/>
    <property type="gene ID" value="TCM_036265"/>
</dbReference>
<evidence type="ECO:0000256" key="3">
    <source>
        <dbReference type="ARBA" id="ARBA00023163"/>
    </source>
</evidence>
<dbReference type="Gene3D" id="1.10.10.60">
    <property type="entry name" value="Homeodomain-like"/>
    <property type="match status" value="1"/>
</dbReference>
<dbReference type="NCBIfam" id="TIGR01557">
    <property type="entry name" value="myb_SHAQKYF"/>
    <property type="match status" value="1"/>
</dbReference>
<sequence>MYFNRKFCTEQEHKVFLIGLEVYGQGKRKKISENLVKTRTLSQIASHAQKFNLWLKAIAKDLEKKHNFSIFQVQRLNL</sequence>
<dbReference type="EMBL" id="CM001886">
    <property type="protein sequence ID" value="EOY17088.1"/>
    <property type="molecule type" value="Genomic_DNA"/>
</dbReference>
<keyword evidence="6" id="KW-1185">Reference proteome</keyword>
<keyword evidence="2" id="KW-0805">Transcription regulation</keyword>
<accession>A0A061FJJ9</accession>
<dbReference type="STRING" id="3641.A0A061FJJ9"/>
<dbReference type="PANTHER" id="PTHR44042">
    <property type="entry name" value="DUPLICATED HOMEODOMAIN-LIKE SUPERFAMILY PROTEIN-RELATED"/>
    <property type="match status" value="1"/>
</dbReference>
<dbReference type="SUPFAM" id="SSF46689">
    <property type="entry name" value="Homeodomain-like"/>
    <property type="match status" value="1"/>
</dbReference>
<dbReference type="InterPro" id="IPR009057">
    <property type="entry name" value="Homeodomain-like_sf"/>
</dbReference>
<evidence type="ECO:0000256" key="2">
    <source>
        <dbReference type="ARBA" id="ARBA00023015"/>
    </source>
</evidence>
<comment type="subcellular location">
    <subcellularLocation>
        <location evidence="1">Nucleus</location>
    </subcellularLocation>
</comment>
<evidence type="ECO:0008006" key="7">
    <source>
        <dbReference type="Google" id="ProtNLM"/>
    </source>
</evidence>
<evidence type="ECO:0000313" key="6">
    <source>
        <dbReference type="Proteomes" id="UP000026915"/>
    </source>
</evidence>